<feature type="compositionally biased region" description="Acidic residues" evidence="2">
    <location>
        <begin position="701"/>
        <end position="714"/>
    </location>
</feature>
<feature type="compositionally biased region" description="Pro residues" evidence="2">
    <location>
        <begin position="1559"/>
        <end position="1586"/>
    </location>
</feature>
<feature type="compositionally biased region" description="Acidic residues" evidence="2">
    <location>
        <begin position="912"/>
        <end position="944"/>
    </location>
</feature>
<dbReference type="CTD" id="9813057"/>
<dbReference type="GO" id="GO:0062101">
    <property type="term" value="F:peptidyl-aspartic acid 3-dioxygenase activity"/>
    <property type="evidence" value="ECO:0007669"/>
    <property type="project" value="InterPro"/>
</dbReference>
<dbReference type="PANTHER" id="PTHR12366">
    <property type="entry name" value="ASPARTYL/ASPARAGINYL BETA-HYDROXYLASE"/>
    <property type="match status" value="1"/>
</dbReference>
<dbReference type="InterPro" id="IPR039038">
    <property type="entry name" value="ASPH"/>
</dbReference>
<evidence type="ECO:0000313" key="5">
    <source>
        <dbReference type="Proteomes" id="UP000483820"/>
    </source>
</evidence>
<dbReference type="GO" id="GO:0005783">
    <property type="term" value="C:endoplasmic reticulum"/>
    <property type="evidence" value="ECO:0007669"/>
    <property type="project" value="TreeGrafter"/>
</dbReference>
<dbReference type="GeneID" id="9813057"/>
<protein>
    <recommendedName>
        <fullName evidence="3">ELM2 domain-containing protein</fullName>
    </recommendedName>
</protein>
<feature type="compositionally biased region" description="Acidic residues" evidence="2">
    <location>
        <begin position="826"/>
        <end position="838"/>
    </location>
</feature>
<feature type="compositionally biased region" description="Polar residues" evidence="2">
    <location>
        <begin position="877"/>
        <end position="890"/>
    </location>
</feature>
<name>A0A6A5GNE1_CAERE</name>
<reference evidence="4 5" key="1">
    <citation type="submission" date="2019-12" db="EMBL/GenBank/DDBJ databases">
        <title>Chromosome-level assembly of the Caenorhabditis remanei genome.</title>
        <authorList>
            <person name="Teterina A.A."/>
            <person name="Willis J.H."/>
            <person name="Phillips P.C."/>
        </authorList>
    </citation>
    <scope>NUCLEOTIDE SEQUENCE [LARGE SCALE GENOMIC DNA]</scope>
    <source>
        <strain evidence="4 5">PX506</strain>
        <tissue evidence="4">Whole organism</tissue>
    </source>
</reference>
<evidence type="ECO:0000313" key="4">
    <source>
        <dbReference type="EMBL" id="KAF1756151.1"/>
    </source>
</evidence>
<evidence type="ECO:0000256" key="1">
    <source>
        <dbReference type="ARBA" id="ARBA00023242"/>
    </source>
</evidence>
<feature type="domain" description="ELM2" evidence="3">
    <location>
        <begin position="1068"/>
        <end position="1158"/>
    </location>
</feature>
<feature type="region of interest" description="Disordered" evidence="2">
    <location>
        <begin position="325"/>
        <end position="1013"/>
    </location>
</feature>
<proteinExistence type="predicted"/>
<feature type="compositionally biased region" description="Basic and acidic residues" evidence="2">
    <location>
        <begin position="970"/>
        <end position="986"/>
    </location>
</feature>
<dbReference type="PANTHER" id="PTHR12366:SF29">
    <property type="entry name" value="ASPARTYL BETA-HYDROXYLASE, ISOFORM L"/>
    <property type="match status" value="1"/>
</dbReference>
<dbReference type="RefSeq" id="XP_053584014.1">
    <property type="nucleotide sequence ID" value="XM_053729242.1"/>
</dbReference>
<organism evidence="4 5">
    <name type="scientific">Caenorhabditis remanei</name>
    <name type="common">Caenorhabditis vulgaris</name>
    <dbReference type="NCBI Taxonomy" id="31234"/>
    <lineage>
        <taxon>Eukaryota</taxon>
        <taxon>Metazoa</taxon>
        <taxon>Ecdysozoa</taxon>
        <taxon>Nematoda</taxon>
        <taxon>Chromadorea</taxon>
        <taxon>Rhabditida</taxon>
        <taxon>Rhabditina</taxon>
        <taxon>Rhabditomorpha</taxon>
        <taxon>Rhabditoidea</taxon>
        <taxon>Rhabditidae</taxon>
        <taxon>Peloderinae</taxon>
        <taxon>Caenorhabditis</taxon>
    </lineage>
</organism>
<feature type="compositionally biased region" description="Basic and acidic residues" evidence="2">
    <location>
        <begin position="607"/>
        <end position="621"/>
    </location>
</feature>
<feature type="compositionally biased region" description="Basic and acidic residues" evidence="2">
    <location>
        <begin position="243"/>
        <end position="252"/>
    </location>
</feature>
<feature type="compositionally biased region" description="Basic and acidic residues" evidence="2">
    <location>
        <begin position="557"/>
        <end position="568"/>
    </location>
</feature>
<feature type="compositionally biased region" description="Acidic residues" evidence="2">
    <location>
        <begin position="1510"/>
        <end position="1526"/>
    </location>
</feature>
<feature type="compositionally biased region" description="Acidic residues" evidence="2">
    <location>
        <begin position="788"/>
        <end position="797"/>
    </location>
</feature>
<feature type="region of interest" description="Disordered" evidence="2">
    <location>
        <begin position="1476"/>
        <end position="1600"/>
    </location>
</feature>
<comment type="caution">
    <text evidence="4">The sequence shown here is derived from an EMBL/GenBank/DDBJ whole genome shotgun (WGS) entry which is preliminary data.</text>
</comment>
<feature type="compositionally biased region" description="Acidic residues" evidence="2">
    <location>
        <begin position="726"/>
        <end position="762"/>
    </location>
</feature>
<evidence type="ECO:0000259" key="3">
    <source>
        <dbReference type="PROSITE" id="PS51156"/>
    </source>
</evidence>
<dbReference type="EMBL" id="WUAV01000004">
    <property type="protein sequence ID" value="KAF1756151.1"/>
    <property type="molecule type" value="Genomic_DNA"/>
</dbReference>
<evidence type="ECO:0000256" key="2">
    <source>
        <dbReference type="SAM" id="MobiDB-lite"/>
    </source>
</evidence>
<dbReference type="KEGG" id="crq:GCK72_012604"/>
<gene>
    <name evidence="4" type="ORF">GCK72_012604</name>
</gene>
<feature type="compositionally biased region" description="Basic and acidic residues" evidence="2">
    <location>
        <begin position="812"/>
        <end position="823"/>
    </location>
</feature>
<feature type="region of interest" description="Disordered" evidence="2">
    <location>
        <begin position="150"/>
        <end position="263"/>
    </location>
</feature>
<feature type="compositionally biased region" description="Basic and acidic residues" evidence="2">
    <location>
        <begin position="483"/>
        <end position="503"/>
    </location>
</feature>
<feature type="compositionally biased region" description="Polar residues" evidence="2">
    <location>
        <begin position="572"/>
        <end position="585"/>
    </location>
</feature>
<feature type="region of interest" description="Disordered" evidence="2">
    <location>
        <begin position="1026"/>
        <end position="1068"/>
    </location>
</feature>
<dbReference type="InterPro" id="IPR000949">
    <property type="entry name" value="ELM2_dom"/>
</dbReference>
<feature type="compositionally biased region" description="Acidic residues" evidence="2">
    <location>
        <begin position="592"/>
        <end position="606"/>
    </location>
</feature>
<dbReference type="PROSITE" id="PS51156">
    <property type="entry name" value="ELM2"/>
    <property type="match status" value="1"/>
</dbReference>
<feature type="compositionally biased region" description="Acidic residues" evidence="2">
    <location>
        <begin position="849"/>
        <end position="865"/>
    </location>
</feature>
<feature type="compositionally biased region" description="Low complexity" evidence="2">
    <location>
        <begin position="423"/>
        <end position="433"/>
    </location>
</feature>
<sequence>MNFGYTDGGIPDTRYGLTVELTLIEAARRTTLPRPQIYFEKIDPIGFIFKEKEVLCMKCGRQFKCPTTEKKVVYNCHARVAWSGHPRVIDAETYIIKIVGKEVFVPHRVEFDRYGIEKLAEPLVEPESLSSNTDLFARIKHLVPFDATSCQSTGTTPGTSGPPPPTSSSKKPHLKSPSASNVTFNERRKTHTAGQPHPEALEKASKKKPEKPSKKDKSSKKSKNAKAVEPESSNIRAGQPHPESLENQKEPEYITLSDDENDPAPAEIEVVAIVKDPRAVIPRRNDSRQIARVEAAIVLGERAMDVDEPPRRRYRRVSDNSDIEIIEDIPEFDPPTNDTEPLVPKAPKAPESSGASSTLKRAASPRDLGMITAKRFSKDDSPDIGTSVNADEVSKATVPQKSSPIAEERRDEEPGSEETPMNSAAHPEASSSSEVKKNPEDNDRDLYDFIFTEESENQSSKQNVVAPKILLKEEKSVPAPERWAAKPQDKEMEIENELEKDQEMIDVDQNNSDMNEASRRDQSISDDSEIEIIEDIPRGAQANAPGPEFDEPTNFNDRAEVSIEREPLAPETSRQSSPVSECSKSSQHEDYDAYSDDFVETEEPEDRDVSVAKPEAEKDSEASTSVTSHSVVTNAAPDVQFDVEMVEEEKVKSISPEPEIVKSRESSPEIPIPESNGQQDVIVLDQDMEDENIMEDQYAAPEEDNSLEELEDKESQEPSPIKSQEDIEEEEDLLLPVTEADDGSEADGEESDEEKLEDADLDQADRNSEDRLSPEPVDDNILEQISENPDEESLEDMSDNHPGEESPDLESAEPHNVESEKISENQNEESDDDMDDSLADERTHQSAPDSEEPDVEMEDEEDVIATEEPLMVETDDVTVQKSPESPTTCSPILRSLLLDQSPKSRAMSADPNLEEEEVSEDEEPQDVDAGEMDVEDSNEVEPELEAPGVAPTQAEDVLMEVNVAEEEEVTEKKEEKEDAKPTKREPVVTARPRGRTRVTIQIDRGTSIPTGLTRKPFHFEVKVKSRLVSPKAEPEPADEPEVKPGVKRGRKAAKKEEKEEEEDKKEKKLVPVGPEFQAELPEIQESGDYSSDEESMEEEVYWEEDQQGGSVYERDMAVYQRAILLTFNGHIPMEKALGHLRNCGFDFGCALDSIDQCLKELPQAMKPICHGQAKQLAEFLMRDNQHKFRRWRRHIQEQAMRNYHIGEIHNFLLRTMMPKYVNHHVVLYPDEKTLDFEPKWMPRGELPCTCNFFTHEDIVHEPRISCTNCTKMFRNVEGLPDKLCLVCQAYEGFKGRRRPATNVVFNDDESTYLRKWDIYEKTQNCRISKEDFDKVLLEQDTARWLRMELTEEEKDMVDWTATELKDWNDDLPEDEKAEYGEEVAAQLKPFEIPFLSRCRCKESGSIPRNSENWEKSKFEEDEKELFRDAILKHDGDQMAAAEELEVEAELVERFAQLFPSGSGLYKRKKFELRPRPILPHTNLPPPTPIPIVFKKENVSEKQRRRAKGEIDEDYDVNEEKDSDYDPNENKMISQAKAKKKRAAAAAAAKAAAKKKPAAPKKPPAAAPKPPSSAPRKPPTERQPPAEPQVSARELRARARQ</sequence>
<keyword evidence="1" id="KW-0539">Nucleus</keyword>
<feature type="compositionally biased region" description="Acidic residues" evidence="2">
    <location>
        <begin position="524"/>
        <end position="534"/>
    </location>
</feature>
<feature type="compositionally biased region" description="Low complexity" evidence="2">
    <location>
        <begin position="622"/>
        <end position="636"/>
    </location>
</feature>
<feature type="compositionally biased region" description="Basic and acidic residues" evidence="2">
    <location>
        <begin position="434"/>
        <end position="447"/>
    </location>
</feature>
<feature type="compositionally biased region" description="Basic and acidic residues" evidence="2">
    <location>
        <begin position="763"/>
        <end position="773"/>
    </location>
</feature>
<dbReference type="Proteomes" id="UP000483820">
    <property type="component" value="Chromosome IV"/>
</dbReference>
<accession>A0A6A5GNE1</accession>